<dbReference type="Proteomes" id="UP000297963">
    <property type="component" value="Unassembled WGS sequence"/>
</dbReference>
<keyword evidence="4" id="KW-0282">Flagellum</keyword>
<comment type="similarity">
    <text evidence="1">Belongs to the flagella basal body rod proteins family.</text>
</comment>
<dbReference type="AlphaFoldDB" id="A0A4R8VHG6"/>
<reference evidence="4 5" key="1">
    <citation type="submission" date="2019-03" db="EMBL/GenBank/DDBJ databases">
        <title>Genomics of glacier-inhabiting Cryobacterium strains.</title>
        <authorList>
            <person name="Liu Q."/>
            <person name="Xin Y.-H."/>
        </authorList>
    </citation>
    <scope>NUCLEOTIDE SEQUENCE [LARGE SCALE GENOMIC DNA]</scope>
    <source>
        <strain evidence="4 5">Hh34</strain>
    </source>
</reference>
<evidence type="ECO:0000259" key="2">
    <source>
        <dbReference type="Pfam" id="PF00460"/>
    </source>
</evidence>
<sequence length="129" mass="13592">MMTDAISISGSGMTMHRKWLDAIADNLANANTVKATNGPAFQERFIVAQEGQGTSGVGASAAFGDAAGTLVYEPTHPLADEAGYVRYPDIDMAEQMAHLIMAQRGYQANAAVVDRAKTAYEAALQIGRG</sequence>
<dbReference type="Pfam" id="PF00460">
    <property type="entry name" value="Flg_bb_rod"/>
    <property type="match status" value="1"/>
</dbReference>
<protein>
    <submittedName>
        <fullName evidence="4">Flagellar basal-body rod protein FlgC</fullName>
    </submittedName>
</protein>
<feature type="domain" description="Flagellar basal-body/hook protein C-terminal" evidence="3">
    <location>
        <begin position="82"/>
        <end position="126"/>
    </location>
</feature>
<evidence type="ECO:0000256" key="1">
    <source>
        <dbReference type="ARBA" id="ARBA00009677"/>
    </source>
</evidence>
<organism evidence="4 5">
    <name type="scientific">Cryobacterium levicorallinum</name>
    <dbReference type="NCBI Taxonomy" id="995038"/>
    <lineage>
        <taxon>Bacteria</taxon>
        <taxon>Bacillati</taxon>
        <taxon>Actinomycetota</taxon>
        <taxon>Actinomycetes</taxon>
        <taxon>Micrococcales</taxon>
        <taxon>Microbacteriaceae</taxon>
        <taxon>Cryobacterium</taxon>
    </lineage>
</organism>
<name>A0A4R8VHG6_9MICO</name>
<dbReference type="InterPro" id="IPR010930">
    <property type="entry name" value="Flg_bb/hook_C_dom"/>
</dbReference>
<proteinExistence type="inferred from homology"/>
<comment type="caution">
    <text evidence="4">The sequence shown here is derived from an EMBL/GenBank/DDBJ whole genome shotgun (WGS) entry which is preliminary data.</text>
</comment>
<keyword evidence="4" id="KW-0966">Cell projection</keyword>
<dbReference type="Pfam" id="PF06429">
    <property type="entry name" value="Flg_bbr_C"/>
    <property type="match status" value="1"/>
</dbReference>
<feature type="domain" description="Flagellar basal body rod protein N-terminal" evidence="2">
    <location>
        <begin position="8"/>
        <end position="33"/>
    </location>
</feature>
<dbReference type="EMBL" id="SOFE01000034">
    <property type="protein sequence ID" value="TFB81337.1"/>
    <property type="molecule type" value="Genomic_DNA"/>
</dbReference>
<dbReference type="InterPro" id="IPR001444">
    <property type="entry name" value="Flag_bb_rod_N"/>
</dbReference>
<evidence type="ECO:0000259" key="3">
    <source>
        <dbReference type="Pfam" id="PF06429"/>
    </source>
</evidence>
<accession>A0A4R8VHG6</accession>
<dbReference type="InterPro" id="IPR019776">
    <property type="entry name" value="Flagellar_basal_body_rod_CS"/>
</dbReference>
<dbReference type="PANTHER" id="PTHR30435:SF2">
    <property type="entry name" value="FLAGELLAR BASAL-BODY ROD PROTEIN FLGC"/>
    <property type="match status" value="1"/>
</dbReference>
<dbReference type="GO" id="GO:0009288">
    <property type="term" value="C:bacterial-type flagellum"/>
    <property type="evidence" value="ECO:0007669"/>
    <property type="project" value="TreeGrafter"/>
</dbReference>
<evidence type="ECO:0000313" key="5">
    <source>
        <dbReference type="Proteomes" id="UP000297963"/>
    </source>
</evidence>
<dbReference type="PANTHER" id="PTHR30435">
    <property type="entry name" value="FLAGELLAR PROTEIN"/>
    <property type="match status" value="1"/>
</dbReference>
<dbReference type="RefSeq" id="WP_092450648.1">
    <property type="nucleotide sequence ID" value="NZ_BKAC01000022.1"/>
</dbReference>
<gene>
    <name evidence="4" type="ORF">E3O11_16925</name>
</gene>
<dbReference type="GO" id="GO:0071978">
    <property type="term" value="P:bacterial-type flagellum-dependent swarming motility"/>
    <property type="evidence" value="ECO:0007669"/>
    <property type="project" value="TreeGrafter"/>
</dbReference>
<keyword evidence="4" id="KW-0969">Cilium</keyword>
<evidence type="ECO:0000313" key="4">
    <source>
        <dbReference type="EMBL" id="TFB81337.1"/>
    </source>
</evidence>
<dbReference type="PROSITE" id="PS00588">
    <property type="entry name" value="FLAGELLA_BB_ROD"/>
    <property type="match status" value="1"/>
</dbReference>